<feature type="domain" description="AAA+ ATPase" evidence="2">
    <location>
        <begin position="40"/>
        <end position="225"/>
    </location>
</feature>
<accession>A0ABX2M7M8</accession>
<keyword evidence="4" id="KW-1185">Reference proteome</keyword>
<name>A0ABX2M7M8_9BURK</name>
<reference evidence="3 4" key="1">
    <citation type="journal article" date="2020" name="Front. Plant Sci.">
        <title>Isolation of Rhizosphere Bacteria That Improve Quality and Water Stress Tolerance in Greenhouse Ornamentals.</title>
        <authorList>
            <person name="Nordstedt N.P."/>
            <person name="Jones M.L."/>
        </authorList>
    </citation>
    <scope>NUCLEOTIDE SEQUENCE [LARGE SCALE GENOMIC DNA]</scope>
    <source>
        <strain evidence="3 4">C6C2</strain>
    </source>
</reference>
<feature type="region of interest" description="Disordered" evidence="1">
    <location>
        <begin position="347"/>
        <end position="368"/>
    </location>
</feature>
<evidence type="ECO:0000313" key="4">
    <source>
        <dbReference type="Proteomes" id="UP000536746"/>
    </source>
</evidence>
<proteinExistence type="predicted"/>
<dbReference type="InterPro" id="IPR027417">
    <property type="entry name" value="P-loop_NTPase"/>
</dbReference>
<dbReference type="InterPro" id="IPR049945">
    <property type="entry name" value="AAA_22"/>
</dbReference>
<evidence type="ECO:0000256" key="1">
    <source>
        <dbReference type="SAM" id="MobiDB-lite"/>
    </source>
</evidence>
<organism evidence="3 4">
    <name type="scientific">Herbaspirillum robiniae</name>
    <dbReference type="NCBI Taxonomy" id="2014887"/>
    <lineage>
        <taxon>Bacteria</taxon>
        <taxon>Pseudomonadati</taxon>
        <taxon>Pseudomonadota</taxon>
        <taxon>Betaproteobacteria</taxon>
        <taxon>Burkholderiales</taxon>
        <taxon>Oxalobacteraceae</taxon>
        <taxon>Herbaspirillum</taxon>
    </lineage>
</organism>
<dbReference type="InterPro" id="IPR003593">
    <property type="entry name" value="AAA+_ATPase"/>
</dbReference>
<evidence type="ECO:0000259" key="2">
    <source>
        <dbReference type="SMART" id="SM00382"/>
    </source>
</evidence>
<sequence length="368" mass="41267">MKKQEMQQQKIGFINYTVAHPHMRAALDTALAAVRAGGAGSSIVIVTGPTGVGKTTLARKLRQNLQADYQDIIDENPEQIPILYGNAVAAQGASFSWKDFYSRLLKRSGEPLVERKLDIDHQQELFSDIPLARYRGNETADVLRQSVEICMRERKVRCLIIDEAHHILMVNDPKKLEFQFEAIKSLAIQTGAVIVLVGTYRLLDIRDQSGQLVRRSEIVHLPRYDVNTPSDVAKFKTALLELLEKIPVAHKLNGEKDAKHFYVKTGGEIGILKDWLVRAVDRFYQAGAKKFDLDFVDQYALDNKALRRIILEALEGEEKLRDIDEKDLEALLMGDVPRATVAASKRGRSVGRVGERKPVRDPVGGAYA</sequence>
<protein>
    <submittedName>
        <fullName evidence="3">AAA family ATPase</fullName>
    </submittedName>
</protein>
<dbReference type="Gene3D" id="3.40.50.300">
    <property type="entry name" value="P-loop containing nucleotide triphosphate hydrolases"/>
    <property type="match status" value="1"/>
</dbReference>
<dbReference type="Pfam" id="PF13401">
    <property type="entry name" value="AAA_22"/>
    <property type="match status" value="1"/>
</dbReference>
<dbReference type="RefSeq" id="WP_175354823.1">
    <property type="nucleotide sequence ID" value="NZ_JABFMT010000029.1"/>
</dbReference>
<dbReference type="SMART" id="SM00382">
    <property type="entry name" value="AAA"/>
    <property type="match status" value="1"/>
</dbReference>
<gene>
    <name evidence="3" type="ORF">HNO84_19735</name>
</gene>
<dbReference type="EMBL" id="JABFMT010000029">
    <property type="protein sequence ID" value="NUU03849.1"/>
    <property type="molecule type" value="Genomic_DNA"/>
</dbReference>
<dbReference type="Proteomes" id="UP000536746">
    <property type="component" value="Unassembled WGS sequence"/>
</dbReference>
<dbReference type="SUPFAM" id="SSF52540">
    <property type="entry name" value="P-loop containing nucleoside triphosphate hydrolases"/>
    <property type="match status" value="1"/>
</dbReference>
<comment type="caution">
    <text evidence="3">The sequence shown here is derived from an EMBL/GenBank/DDBJ whole genome shotgun (WGS) entry which is preliminary data.</text>
</comment>
<evidence type="ECO:0000313" key="3">
    <source>
        <dbReference type="EMBL" id="NUU03849.1"/>
    </source>
</evidence>